<dbReference type="AlphaFoldDB" id="A0A9N8DYC5"/>
<dbReference type="OrthoDB" id="6153340at2759"/>
<dbReference type="PROSITE" id="PS51412">
    <property type="entry name" value="MACPF_2"/>
    <property type="match status" value="1"/>
</dbReference>
<dbReference type="SMART" id="SM00457">
    <property type="entry name" value="MACPF"/>
    <property type="match status" value="1"/>
</dbReference>
<dbReference type="GO" id="GO:0031640">
    <property type="term" value="P:killing of cells of another organism"/>
    <property type="evidence" value="ECO:0007669"/>
    <property type="project" value="UniProtKB-KW"/>
</dbReference>
<feature type="domain" description="MACPF" evidence="9">
    <location>
        <begin position="116"/>
        <end position="437"/>
    </location>
</feature>
<feature type="compositionally biased region" description="Polar residues" evidence="7">
    <location>
        <begin position="358"/>
        <end position="372"/>
    </location>
</feature>
<reference evidence="10" key="1">
    <citation type="submission" date="2020-06" db="EMBL/GenBank/DDBJ databases">
        <authorList>
            <consortium name="Plant Systems Biology data submission"/>
        </authorList>
    </citation>
    <scope>NUCLEOTIDE SEQUENCE</scope>
    <source>
        <strain evidence="10">D6</strain>
    </source>
</reference>
<evidence type="ECO:0000256" key="5">
    <source>
        <dbReference type="ARBA" id="ARBA00023136"/>
    </source>
</evidence>
<comment type="caution">
    <text evidence="10">The sequence shown here is derived from an EMBL/GenBank/DDBJ whole genome shotgun (WGS) entry which is preliminary data.</text>
</comment>
<evidence type="ECO:0000256" key="8">
    <source>
        <dbReference type="SAM" id="Phobius"/>
    </source>
</evidence>
<keyword evidence="3" id="KW-0964">Secreted</keyword>
<keyword evidence="11" id="KW-1185">Reference proteome</keyword>
<evidence type="ECO:0000256" key="3">
    <source>
        <dbReference type="ARBA" id="ARBA00022525"/>
    </source>
</evidence>
<dbReference type="PANTHER" id="PTHR45742">
    <property type="entry name" value="COMPLEMENT COMPONENT C6"/>
    <property type="match status" value="1"/>
</dbReference>
<sequence length="592" mass="65392">MCNNKGKANTGNEEVGGVVYTEGVVGKNCDNRRMFVRFVVIGVVGVIILVAIALAVTLLQLRSGGDKESSSAPLKSESILPDIPTTPNTAAPDGINVDRPGNDVDQPSLNSVDQPTVDPENILPDIPTMPNIDYLFKGYDVMLGNPLGQTDGGFQLPIFDATYRSVQKTDDLRYLIPDKVSTIPSCEACDMVFTSTVIESSEEYIDSLMAKVDVAASGRYAGFKGSFSASVGYELASERINELQQISTQSEASCCAYIAEVQTFDPPAFHENFLAALDTLTDEYDQNIYWNFVYEFGTHYVKQVTMGALFGEESFLTWENRRTLESDGISLEVGAAASGWGIAVSVDAEYDQRKQERTSFQSNTQSRKTYTRGSLPPTDGDTATWAAATRDNPAPINIELARIDFLSHLPVTDDVKANLGKFLDEYCTIGTCDPPPRPQIPNAPTPAPVVPTPAPTSVLSSNRFCRFQSQPINPYEIEYSKEWTCDNVKFAGPVGFRWHVNEDNSDEYRVEVNEVGYKSSERWATYSHSELLTGSVQTRYTIKLSCMNESQWCYIPTFFYTLVDCGCPDGWRKVEDCRYGDVESAKSARCVK</sequence>
<name>A0A9N8DYC5_9STRA</name>
<comment type="subcellular location">
    <subcellularLocation>
        <location evidence="1">Membrane</location>
    </subcellularLocation>
    <subcellularLocation>
        <location evidence="2">Secreted</location>
    </subcellularLocation>
</comment>
<feature type="transmembrane region" description="Helical" evidence="8">
    <location>
        <begin position="35"/>
        <end position="59"/>
    </location>
</feature>
<evidence type="ECO:0000256" key="1">
    <source>
        <dbReference type="ARBA" id="ARBA00004370"/>
    </source>
</evidence>
<dbReference type="PANTHER" id="PTHR45742:SF8">
    <property type="entry name" value="FLOCCULATION PROTEIN FLO11"/>
    <property type="match status" value="1"/>
</dbReference>
<organism evidence="10 11">
    <name type="scientific">Seminavis robusta</name>
    <dbReference type="NCBI Taxonomy" id="568900"/>
    <lineage>
        <taxon>Eukaryota</taxon>
        <taxon>Sar</taxon>
        <taxon>Stramenopiles</taxon>
        <taxon>Ochrophyta</taxon>
        <taxon>Bacillariophyta</taxon>
        <taxon>Bacillariophyceae</taxon>
        <taxon>Bacillariophycidae</taxon>
        <taxon>Naviculales</taxon>
        <taxon>Naviculaceae</taxon>
        <taxon>Seminavis</taxon>
    </lineage>
</organism>
<dbReference type="Proteomes" id="UP001153069">
    <property type="component" value="Unassembled WGS sequence"/>
</dbReference>
<dbReference type="InterPro" id="IPR020864">
    <property type="entry name" value="MACPF"/>
</dbReference>
<feature type="region of interest" description="Disordered" evidence="7">
    <location>
        <begin position="353"/>
        <end position="380"/>
    </location>
</feature>
<keyword evidence="8" id="KW-0812">Transmembrane</keyword>
<gene>
    <name evidence="10" type="ORF">SEMRO_443_G144190.1</name>
</gene>
<protein>
    <submittedName>
        <fullName evidence="10">MAC Perforin domain containing protein</fullName>
    </submittedName>
</protein>
<evidence type="ECO:0000313" key="10">
    <source>
        <dbReference type="EMBL" id="CAB9510600.1"/>
    </source>
</evidence>
<feature type="region of interest" description="Disordered" evidence="7">
    <location>
        <begin position="64"/>
        <end position="123"/>
    </location>
</feature>
<accession>A0A9N8DYC5</accession>
<dbReference type="GO" id="GO:0016020">
    <property type="term" value="C:membrane"/>
    <property type="evidence" value="ECO:0007669"/>
    <property type="project" value="UniProtKB-SubCell"/>
</dbReference>
<evidence type="ECO:0000256" key="2">
    <source>
        <dbReference type="ARBA" id="ARBA00004613"/>
    </source>
</evidence>
<keyword evidence="4" id="KW-0204">Cytolysis</keyword>
<dbReference type="InterPro" id="IPR020863">
    <property type="entry name" value="MACPF_CS"/>
</dbReference>
<proteinExistence type="predicted"/>
<evidence type="ECO:0000259" key="9">
    <source>
        <dbReference type="PROSITE" id="PS51412"/>
    </source>
</evidence>
<evidence type="ECO:0000313" key="11">
    <source>
        <dbReference type="Proteomes" id="UP001153069"/>
    </source>
</evidence>
<evidence type="ECO:0000256" key="7">
    <source>
        <dbReference type="SAM" id="MobiDB-lite"/>
    </source>
</evidence>
<evidence type="ECO:0000256" key="6">
    <source>
        <dbReference type="ARBA" id="ARBA00023157"/>
    </source>
</evidence>
<dbReference type="GO" id="GO:0005576">
    <property type="term" value="C:extracellular region"/>
    <property type="evidence" value="ECO:0007669"/>
    <property type="project" value="UniProtKB-SubCell"/>
</dbReference>
<feature type="compositionally biased region" description="Polar residues" evidence="7">
    <location>
        <begin position="105"/>
        <end position="114"/>
    </location>
</feature>
<dbReference type="EMBL" id="CAICTM010000442">
    <property type="protein sequence ID" value="CAB9510600.1"/>
    <property type="molecule type" value="Genomic_DNA"/>
</dbReference>
<dbReference type="Pfam" id="PF01823">
    <property type="entry name" value="MACPF"/>
    <property type="match status" value="1"/>
</dbReference>
<keyword evidence="5 8" id="KW-0472">Membrane</keyword>
<keyword evidence="8" id="KW-1133">Transmembrane helix</keyword>
<dbReference type="PROSITE" id="PS00279">
    <property type="entry name" value="MACPF_1"/>
    <property type="match status" value="1"/>
</dbReference>
<evidence type="ECO:0000256" key="4">
    <source>
        <dbReference type="ARBA" id="ARBA00022852"/>
    </source>
</evidence>
<keyword evidence="6" id="KW-1015">Disulfide bond</keyword>